<comment type="caution">
    <text evidence="2">The sequence shown here is derived from an EMBL/GenBank/DDBJ whole genome shotgun (WGS) entry which is preliminary data.</text>
</comment>
<feature type="signal peptide" evidence="1">
    <location>
        <begin position="1"/>
        <end position="17"/>
    </location>
</feature>
<gene>
    <name evidence="2" type="ORF">KEU06_00145</name>
</gene>
<keyword evidence="3" id="KW-1185">Reference proteome</keyword>
<accession>A0A942DXD5</accession>
<evidence type="ECO:0000313" key="2">
    <source>
        <dbReference type="EMBL" id="MBS3647036.1"/>
    </source>
</evidence>
<dbReference type="RefSeq" id="WP_188252611.1">
    <property type="nucleotide sequence ID" value="NZ_JABVCF010000001.1"/>
</dbReference>
<reference evidence="2" key="1">
    <citation type="submission" date="2021-04" db="EMBL/GenBank/DDBJ databases">
        <title>Pseudaminobacter soli sp. nov., isolated from paddy soil contaminated by heavy metals.</title>
        <authorList>
            <person name="Zhang K."/>
        </authorList>
    </citation>
    <scope>NUCLEOTIDE SEQUENCE</scope>
    <source>
        <strain evidence="2">19-2017</strain>
    </source>
</reference>
<protein>
    <recommendedName>
        <fullName evidence="4">Secreted protein</fullName>
    </recommendedName>
</protein>
<feature type="chain" id="PRO_5037865111" description="Secreted protein" evidence="1">
    <location>
        <begin position="18"/>
        <end position="61"/>
    </location>
</feature>
<keyword evidence="1" id="KW-0732">Signal</keyword>
<dbReference type="Proteomes" id="UP000680348">
    <property type="component" value="Unassembled WGS sequence"/>
</dbReference>
<sequence length="61" mass="6736">MKKIVLGLLGATFLAGAIPVITADPASAREVCRRVVTNRVVWRNGHRHVTPVSRVSCHRVY</sequence>
<evidence type="ECO:0008006" key="4">
    <source>
        <dbReference type="Google" id="ProtNLM"/>
    </source>
</evidence>
<name>A0A942DXD5_9HYPH</name>
<evidence type="ECO:0000256" key="1">
    <source>
        <dbReference type="SAM" id="SignalP"/>
    </source>
</evidence>
<evidence type="ECO:0000313" key="3">
    <source>
        <dbReference type="Proteomes" id="UP000680348"/>
    </source>
</evidence>
<organism evidence="2 3">
    <name type="scientific">Pseudaminobacter soli</name>
    <name type="common">ex Zhang et al. 2022</name>
    <dbReference type="NCBI Taxonomy" id="2831468"/>
    <lineage>
        <taxon>Bacteria</taxon>
        <taxon>Pseudomonadati</taxon>
        <taxon>Pseudomonadota</taxon>
        <taxon>Alphaproteobacteria</taxon>
        <taxon>Hyphomicrobiales</taxon>
        <taxon>Phyllobacteriaceae</taxon>
        <taxon>Pseudaminobacter</taxon>
    </lineage>
</organism>
<dbReference type="AlphaFoldDB" id="A0A942DXD5"/>
<dbReference type="EMBL" id="JAGWCR010000001">
    <property type="protein sequence ID" value="MBS3647036.1"/>
    <property type="molecule type" value="Genomic_DNA"/>
</dbReference>
<proteinExistence type="predicted"/>